<keyword evidence="2" id="KW-0732">Signal</keyword>
<feature type="region of interest" description="Disordered" evidence="1">
    <location>
        <begin position="134"/>
        <end position="164"/>
    </location>
</feature>
<dbReference type="EMBL" id="REFR01000012">
    <property type="protein sequence ID" value="RMB05050.1"/>
    <property type="molecule type" value="Genomic_DNA"/>
</dbReference>
<reference evidence="3 4" key="1">
    <citation type="submission" date="2018-10" db="EMBL/GenBank/DDBJ databases">
        <title>Genomic Encyclopedia of Archaeal and Bacterial Type Strains, Phase II (KMG-II): from individual species to whole genera.</title>
        <authorList>
            <person name="Goeker M."/>
        </authorList>
    </citation>
    <scope>NUCLEOTIDE SEQUENCE [LARGE SCALE GENOMIC DNA]</scope>
    <source>
        <strain evidence="3 4">DSM 25217</strain>
    </source>
</reference>
<keyword evidence="4" id="KW-1185">Reference proteome</keyword>
<gene>
    <name evidence="3" type="ORF">BXY39_2629</name>
</gene>
<proteinExistence type="predicted"/>
<dbReference type="OrthoDB" id="5297981at2"/>
<dbReference type="InterPro" id="IPR014121">
    <property type="entry name" value="TraN_Ftype"/>
</dbReference>
<evidence type="ECO:0000313" key="3">
    <source>
        <dbReference type="EMBL" id="RMB05050.1"/>
    </source>
</evidence>
<dbReference type="Proteomes" id="UP000271227">
    <property type="component" value="Unassembled WGS sequence"/>
</dbReference>
<organism evidence="3 4">
    <name type="scientific">Eilatimonas milleporae</name>
    <dbReference type="NCBI Taxonomy" id="911205"/>
    <lineage>
        <taxon>Bacteria</taxon>
        <taxon>Pseudomonadati</taxon>
        <taxon>Pseudomonadota</taxon>
        <taxon>Alphaproteobacteria</taxon>
        <taxon>Kordiimonadales</taxon>
        <taxon>Kordiimonadaceae</taxon>
        <taxon>Eilatimonas</taxon>
    </lineage>
</organism>
<name>A0A3M0C9M3_9PROT</name>
<evidence type="ECO:0000313" key="4">
    <source>
        <dbReference type="Proteomes" id="UP000271227"/>
    </source>
</evidence>
<protein>
    <submittedName>
        <fullName evidence="3">Type IV conjugative transfer system TraN protein involved in mating pair stabilization</fullName>
    </submittedName>
</protein>
<accession>A0A3M0C9M3</accession>
<dbReference type="Pfam" id="PF06986">
    <property type="entry name" value="F_T4SS_TraN"/>
    <property type="match status" value="1"/>
</dbReference>
<dbReference type="InParanoid" id="A0A3M0C9M3"/>
<feature type="signal peptide" evidence="2">
    <location>
        <begin position="1"/>
        <end position="22"/>
    </location>
</feature>
<sequence>MHQWRQKALAIAWMLVCMAASAVEAQGMQEWQGQTVCGIDHNFDGDYDGEGEIAVCDNGVCPLTAQACITNRVRQVCDPDEQITTCAPDETIEECEPDVVTRQCDPDTTRRECDPDTRRRVCDPDTRRRVCDPDTTRRECDPPTTRQECDPPTTRRECTPQPPREECTPAHWDYICHDEESWRCPLDGRRCQPHAFCHNVDGGEFDQGSRGYACVRLVEEICTRTRIPRQCRNVPQPDVCRTVTVPGQCRTVTVPGACRTVTVPGRCRWETVPGQCRWETVPGQCRTVIVPGPCRDVTVPGACTTRTVPGECVQETIPGECRDEPLPDACPIAGVDQCHMGADGVSRCSDTLCVDTGRTPIEDIQRERHYYVDDGARDASGECLNDIQVFTGRGMDCQRPGLLTLFRNCCKNRGEILRDSSGGVGMATGATVVSALFAGAEAATSALLGGATASGAASAGTAAMAAVAGPAAIGAGVYLLFTELLGFGCDAQDMETAALDGSGMCHFINTYCVARIPFIGCVQKARSYCCFNSKLGRIIHQQGRAQLRAFNEGWGEPKDPICRGFTPAEFQALNFADMDLSEYYDELAAQTEAQMLDAFEEGLEAYISIGRETEG</sequence>
<comment type="caution">
    <text evidence="3">The sequence shown here is derived from an EMBL/GenBank/DDBJ whole genome shotgun (WGS) entry which is preliminary data.</text>
</comment>
<feature type="chain" id="PRO_5018030003" evidence="2">
    <location>
        <begin position="23"/>
        <end position="615"/>
    </location>
</feature>
<evidence type="ECO:0000256" key="1">
    <source>
        <dbReference type="SAM" id="MobiDB-lite"/>
    </source>
</evidence>
<evidence type="ECO:0000256" key="2">
    <source>
        <dbReference type="SAM" id="SignalP"/>
    </source>
</evidence>
<dbReference type="AlphaFoldDB" id="A0A3M0C9M3"/>